<protein>
    <recommendedName>
        <fullName evidence="3">DUF4352 domain-containing protein</fullName>
    </recommendedName>
</protein>
<feature type="domain" description="DUF4352" evidence="3">
    <location>
        <begin position="52"/>
        <end position="172"/>
    </location>
</feature>
<evidence type="ECO:0000313" key="5">
    <source>
        <dbReference type="Proteomes" id="UP001501842"/>
    </source>
</evidence>
<dbReference type="InterPro" id="IPR029051">
    <property type="entry name" value="DUF4352"/>
</dbReference>
<gene>
    <name evidence="4" type="ORF">GCM10010439_20650</name>
</gene>
<keyword evidence="1 2" id="KW-0732">Signal</keyword>
<organism evidence="4 5">
    <name type="scientific">Actinocorallia aurantiaca</name>
    <dbReference type="NCBI Taxonomy" id="46204"/>
    <lineage>
        <taxon>Bacteria</taxon>
        <taxon>Bacillati</taxon>
        <taxon>Actinomycetota</taxon>
        <taxon>Actinomycetes</taxon>
        <taxon>Streptosporangiales</taxon>
        <taxon>Thermomonosporaceae</taxon>
        <taxon>Actinocorallia</taxon>
    </lineage>
</organism>
<feature type="chain" id="PRO_5045042459" description="DUF4352 domain-containing protein" evidence="2">
    <location>
        <begin position="20"/>
        <end position="179"/>
    </location>
</feature>
<keyword evidence="5" id="KW-1185">Reference proteome</keyword>
<evidence type="ECO:0000256" key="1">
    <source>
        <dbReference type="ARBA" id="ARBA00022729"/>
    </source>
</evidence>
<dbReference type="PROSITE" id="PS51257">
    <property type="entry name" value="PROKAR_LIPOPROTEIN"/>
    <property type="match status" value="1"/>
</dbReference>
<dbReference type="Gene3D" id="2.60.40.1240">
    <property type="match status" value="1"/>
</dbReference>
<dbReference type="Pfam" id="PF11611">
    <property type="entry name" value="DUF4352"/>
    <property type="match status" value="1"/>
</dbReference>
<reference evidence="5" key="1">
    <citation type="journal article" date="2019" name="Int. J. Syst. Evol. Microbiol.">
        <title>The Global Catalogue of Microorganisms (GCM) 10K type strain sequencing project: providing services to taxonomists for standard genome sequencing and annotation.</title>
        <authorList>
            <consortium name="The Broad Institute Genomics Platform"/>
            <consortium name="The Broad Institute Genome Sequencing Center for Infectious Disease"/>
            <person name="Wu L."/>
            <person name="Ma J."/>
        </authorList>
    </citation>
    <scope>NUCLEOTIDE SEQUENCE [LARGE SCALE GENOMIC DNA]</scope>
    <source>
        <strain evidence="5">JCM 8201</strain>
    </source>
</reference>
<sequence>MHIPLRTLPIALACLLASACAPVDTTLASPADGEKSASVREEKKTASKVARIGIPVKDGKFTFKVTQAKNGPAKIGDSFFSHTPQGRFYLVHVTVKNHGNEPQYFLGDAQKLLAGKKEFSTDGEASIYLKDSKSLFEEINPGNTVKGVIVYDIPKNVRPTTIELHDSLFSGGVRVSLTE</sequence>
<comment type="caution">
    <text evidence="4">The sequence shown here is derived from an EMBL/GenBank/DDBJ whole genome shotgun (WGS) entry which is preliminary data.</text>
</comment>
<evidence type="ECO:0000259" key="3">
    <source>
        <dbReference type="Pfam" id="PF11611"/>
    </source>
</evidence>
<dbReference type="RefSeq" id="WP_344450045.1">
    <property type="nucleotide sequence ID" value="NZ_BAAATZ010000006.1"/>
</dbReference>
<proteinExistence type="predicted"/>
<name>A0ABP6GI24_9ACTN</name>
<feature type="signal peptide" evidence="2">
    <location>
        <begin position="1"/>
        <end position="19"/>
    </location>
</feature>
<dbReference type="InterPro" id="IPR029050">
    <property type="entry name" value="Immunoprotect_excell_Ig-like"/>
</dbReference>
<evidence type="ECO:0000256" key="2">
    <source>
        <dbReference type="SAM" id="SignalP"/>
    </source>
</evidence>
<accession>A0ABP6GI24</accession>
<dbReference type="Proteomes" id="UP001501842">
    <property type="component" value="Unassembled WGS sequence"/>
</dbReference>
<evidence type="ECO:0000313" key="4">
    <source>
        <dbReference type="EMBL" id="GAA2724009.1"/>
    </source>
</evidence>
<dbReference type="EMBL" id="BAAATZ010000006">
    <property type="protein sequence ID" value="GAA2724009.1"/>
    <property type="molecule type" value="Genomic_DNA"/>
</dbReference>